<evidence type="ECO:0000313" key="6">
    <source>
        <dbReference type="Proteomes" id="UP000663829"/>
    </source>
</evidence>
<name>A0A814IES1_9BILA</name>
<dbReference type="OrthoDB" id="9974668at2759"/>
<organism evidence="2 6">
    <name type="scientific">Didymodactylos carnosus</name>
    <dbReference type="NCBI Taxonomy" id="1234261"/>
    <lineage>
        <taxon>Eukaryota</taxon>
        <taxon>Metazoa</taxon>
        <taxon>Spiralia</taxon>
        <taxon>Gnathifera</taxon>
        <taxon>Rotifera</taxon>
        <taxon>Eurotatoria</taxon>
        <taxon>Bdelloidea</taxon>
        <taxon>Philodinida</taxon>
        <taxon>Philodinidae</taxon>
        <taxon>Didymodactylos</taxon>
    </lineage>
</organism>
<accession>A0A814IES1</accession>
<dbReference type="EMBL" id="CAJNOQ010003651">
    <property type="protein sequence ID" value="CAF1023019.1"/>
    <property type="molecule type" value="Genomic_DNA"/>
</dbReference>
<dbReference type="AlphaFoldDB" id="A0A814IES1"/>
<evidence type="ECO:0000313" key="5">
    <source>
        <dbReference type="EMBL" id="CAF4465618.1"/>
    </source>
</evidence>
<dbReference type="EMBL" id="CAJNOK010060330">
    <property type="protein sequence ID" value="CAF1635257.1"/>
    <property type="molecule type" value="Genomic_DNA"/>
</dbReference>
<sequence length="88" mass="9503">MSSRKPKPNLEDPIGYGPGQIHLGKEQTSSSEKKRAPQAGEKGEEDSYVCGQASREIFGGTSSTRILGEPISKQLDDANLIDINSKKN</sequence>
<dbReference type="EMBL" id="CAJOBC010003651">
    <property type="protein sequence ID" value="CAF3794357.1"/>
    <property type="molecule type" value="Genomic_DNA"/>
</dbReference>
<evidence type="ECO:0000313" key="2">
    <source>
        <dbReference type="EMBL" id="CAF1023019.1"/>
    </source>
</evidence>
<dbReference type="Proteomes" id="UP000677228">
    <property type="component" value="Unassembled WGS sequence"/>
</dbReference>
<dbReference type="Proteomes" id="UP000681722">
    <property type="component" value="Unassembled WGS sequence"/>
</dbReference>
<comment type="caution">
    <text evidence="2">The sequence shown here is derived from an EMBL/GenBank/DDBJ whole genome shotgun (WGS) entry which is preliminary data.</text>
</comment>
<dbReference type="Proteomes" id="UP000682733">
    <property type="component" value="Unassembled WGS sequence"/>
</dbReference>
<feature type="region of interest" description="Disordered" evidence="1">
    <location>
        <begin position="1"/>
        <end position="50"/>
    </location>
</feature>
<evidence type="ECO:0000256" key="1">
    <source>
        <dbReference type="SAM" id="MobiDB-lite"/>
    </source>
</evidence>
<evidence type="ECO:0000313" key="4">
    <source>
        <dbReference type="EMBL" id="CAF3794357.1"/>
    </source>
</evidence>
<protein>
    <submittedName>
        <fullName evidence="2">Uncharacterized protein</fullName>
    </submittedName>
</protein>
<evidence type="ECO:0000313" key="3">
    <source>
        <dbReference type="EMBL" id="CAF1635257.1"/>
    </source>
</evidence>
<reference evidence="2" key="1">
    <citation type="submission" date="2021-02" db="EMBL/GenBank/DDBJ databases">
        <authorList>
            <person name="Nowell W R."/>
        </authorList>
    </citation>
    <scope>NUCLEOTIDE SEQUENCE</scope>
</reference>
<dbReference type="EMBL" id="CAJOBA010086458">
    <property type="protein sequence ID" value="CAF4465618.1"/>
    <property type="molecule type" value="Genomic_DNA"/>
</dbReference>
<dbReference type="Proteomes" id="UP000663829">
    <property type="component" value="Unassembled WGS sequence"/>
</dbReference>
<proteinExistence type="predicted"/>
<gene>
    <name evidence="2" type="ORF">GPM918_LOCUS14882</name>
    <name evidence="3" type="ORF">OVA965_LOCUS43959</name>
    <name evidence="4" type="ORF">SRO942_LOCUS14882</name>
    <name evidence="5" type="ORF">TMI583_LOCUS46458</name>
</gene>
<keyword evidence="6" id="KW-1185">Reference proteome</keyword>